<evidence type="ECO:0000256" key="4">
    <source>
        <dbReference type="ARBA" id="ARBA00022679"/>
    </source>
</evidence>
<sequence>MKQICIIVNPTAGKGAAKKLLPEIEQVIDGLGLDYEIKFTDHPGHGIQLTEEACFEEYKTLVAVGGDGTVNEVINGMMRAKQKNALLPNLAVLPVGRGNDFSFGMGIPQDLVAACQLLANGNSREIDIGFVKGGDYPDGRYFGNGVGIGFDTVVGFEAAKLPPYIDGVPAYLYAALKTIFLYFKAPLIRLDIDGEIIEQPCILVSMMNGRRMGGSFMFAPASESDDGILNLCIAGQVTRWQVIGLFPQVMSGTHEKNPAIKMLTGKAIKISAIEGTLPVHADGETICVAGDALEVDILPRALRLVSP</sequence>
<comment type="cofactor">
    <cofactor evidence="1">
        <name>Mg(2+)</name>
        <dbReference type="ChEBI" id="CHEBI:18420"/>
    </cofactor>
</comment>
<dbReference type="Proteomes" id="UP000195514">
    <property type="component" value="Chromosome I"/>
</dbReference>
<keyword evidence="7 14" id="KW-0418">Kinase</keyword>
<gene>
    <name evidence="14" type="ORF">CFX1CAM_1006</name>
</gene>
<dbReference type="GO" id="GO:0016301">
    <property type="term" value="F:kinase activity"/>
    <property type="evidence" value="ECO:0007669"/>
    <property type="project" value="UniProtKB-KW"/>
</dbReference>
<keyword evidence="8" id="KW-0067">ATP-binding</keyword>
<dbReference type="InterPro" id="IPR016064">
    <property type="entry name" value="NAD/diacylglycerol_kinase_sf"/>
</dbReference>
<dbReference type="NCBIfam" id="TIGR00147">
    <property type="entry name" value="YegS/Rv2252/BmrU family lipid kinase"/>
    <property type="match status" value="1"/>
</dbReference>
<evidence type="ECO:0000256" key="12">
    <source>
        <dbReference type="ARBA" id="ARBA00023264"/>
    </source>
</evidence>
<dbReference type="Pfam" id="PF00781">
    <property type="entry name" value="DAGK_cat"/>
    <property type="match status" value="1"/>
</dbReference>
<evidence type="ECO:0000313" key="14">
    <source>
        <dbReference type="EMBL" id="SMX54071.1"/>
    </source>
</evidence>
<dbReference type="InterPro" id="IPR001206">
    <property type="entry name" value="Diacylglycerol_kinase_cat_dom"/>
</dbReference>
<evidence type="ECO:0000256" key="10">
    <source>
        <dbReference type="ARBA" id="ARBA00023098"/>
    </source>
</evidence>
<keyword evidence="3" id="KW-0444">Lipid biosynthesis</keyword>
<keyword evidence="15" id="KW-1185">Reference proteome</keyword>
<feature type="domain" description="DAGKc" evidence="13">
    <location>
        <begin position="1"/>
        <end position="135"/>
    </location>
</feature>
<reference evidence="15" key="1">
    <citation type="submission" date="2017-05" db="EMBL/GenBank/DDBJ databases">
        <authorList>
            <person name="Kirkegaard R."/>
            <person name="Mcilroy J S."/>
        </authorList>
    </citation>
    <scope>NUCLEOTIDE SEQUENCE [LARGE SCALE GENOMIC DNA]</scope>
</reference>
<protein>
    <submittedName>
        <fullName evidence="14">Diacylglycerol kinase catalytic region</fullName>
    </submittedName>
</protein>
<dbReference type="SMART" id="SM00046">
    <property type="entry name" value="DAGKc"/>
    <property type="match status" value="1"/>
</dbReference>
<evidence type="ECO:0000256" key="6">
    <source>
        <dbReference type="ARBA" id="ARBA00022741"/>
    </source>
</evidence>
<dbReference type="AlphaFoldDB" id="A0A1Y6K330"/>
<dbReference type="EMBL" id="LT859958">
    <property type="protein sequence ID" value="SMX54071.1"/>
    <property type="molecule type" value="Genomic_DNA"/>
</dbReference>
<dbReference type="RefSeq" id="WP_087861952.1">
    <property type="nucleotide sequence ID" value="NZ_LT859958.1"/>
</dbReference>
<dbReference type="OrthoDB" id="9786026at2"/>
<keyword evidence="6" id="KW-0547">Nucleotide-binding</keyword>
<keyword evidence="5" id="KW-0479">Metal-binding</keyword>
<keyword evidence="4" id="KW-0808">Transferase</keyword>
<keyword evidence="9" id="KW-0460">Magnesium</keyword>
<proteinExistence type="inferred from homology"/>
<comment type="similarity">
    <text evidence="2">Belongs to the diacylglycerol/lipid kinase family.</text>
</comment>
<dbReference type="PANTHER" id="PTHR12358">
    <property type="entry name" value="SPHINGOSINE KINASE"/>
    <property type="match status" value="1"/>
</dbReference>
<dbReference type="GO" id="GO:0005524">
    <property type="term" value="F:ATP binding"/>
    <property type="evidence" value="ECO:0007669"/>
    <property type="project" value="UniProtKB-KW"/>
</dbReference>
<keyword evidence="10" id="KW-0443">Lipid metabolism</keyword>
<dbReference type="Gene3D" id="2.60.200.40">
    <property type="match status" value="1"/>
</dbReference>
<keyword evidence="11" id="KW-0594">Phospholipid biosynthesis</keyword>
<organism evidence="14 15">
    <name type="scientific">Candidatus Brevifilum fermentans</name>
    <dbReference type="NCBI Taxonomy" id="1986204"/>
    <lineage>
        <taxon>Bacteria</taxon>
        <taxon>Bacillati</taxon>
        <taxon>Chloroflexota</taxon>
        <taxon>Anaerolineae</taxon>
        <taxon>Anaerolineales</taxon>
        <taxon>Anaerolineaceae</taxon>
        <taxon>Candidatus Brevifilum</taxon>
    </lineage>
</organism>
<dbReference type="InterPro" id="IPR005218">
    <property type="entry name" value="Diacylglycerol/lipid_kinase"/>
</dbReference>
<accession>A0A1Y6K330</accession>
<evidence type="ECO:0000256" key="9">
    <source>
        <dbReference type="ARBA" id="ARBA00022842"/>
    </source>
</evidence>
<dbReference type="PANTHER" id="PTHR12358:SF106">
    <property type="entry name" value="LIPID KINASE YEGS"/>
    <property type="match status" value="1"/>
</dbReference>
<dbReference type="GO" id="GO:0008654">
    <property type="term" value="P:phospholipid biosynthetic process"/>
    <property type="evidence" value="ECO:0007669"/>
    <property type="project" value="UniProtKB-KW"/>
</dbReference>
<dbReference type="InterPro" id="IPR045540">
    <property type="entry name" value="YegS/DAGK_C"/>
</dbReference>
<keyword evidence="12" id="KW-1208">Phospholipid metabolism</keyword>
<evidence type="ECO:0000256" key="7">
    <source>
        <dbReference type="ARBA" id="ARBA00022777"/>
    </source>
</evidence>
<dbReference type="GO" id="GO:0005886">
    <property type="term" value="C:plasma membrane"/>
    <property type="evidence" value="ECO:0007669"/>
    <property type="project" value="TreeGrafter"/>
</dbReference>
<evidence type="ECO:0000256" key="2">
    <source>
        <dbReference type="ARBA" id="ARBA00005983"/>
    </source>
</evidence>
<evidence type="ECO:0000256" key="11">
    <source>
        <dbReference type="ARBA" id="ARBA00023209"/>
    </source>
</evidence>
<dbReference type="GO" id="GO:0046872">
    <property type="term" value="F:metal ion binding"/>
    <property type="evidence" value="ECO:0007669"/>
    <property type="project" value="UniProtKB-KW"/>
</dbReference>
<evidence type="ECO:0000256" key="8">
    <source>
        <dbReference type="ARBA" id="ARBA00022840"/>
    </source>
</evidence>
<dbReference type="Pfam" id="PF19279">
    <property type="entry name" value="YegS_C"/>
    <property type="match status" value="1"/>
</dbReference>
<evidence type="ECO:0000259" key="13">
    <source>
        <dbReference type="PROSITE" id="PS50146"/>
    </source>
</evidence>
<dbReference type="KEGG" id="abat:CFX1CAM_1006"/>
<dbReference type="InterPro" id="IPR050187">
    <property type="entry name" value="Lipid_Phosphate_FormReg"/>
</dbReference>
<evidence type="ECO:0000256" key="3">
    <source>
        <dbReference type="ARBA" id="ARBA00022516"/>
    </source>
</evidence>
<dbReference type="SUPFAM" id="SSF111331">
    <property type="entry name" value="NAD kinase/diacylglycerol kinase-like"/>
    <property type="match status" value="1"/>
</dbReference>
<dbReference type="PROSITE" id="PS50146">
    <property type="entry name" value="DAGK"/>
    <property type="match status" value="1"/>
</dbReference>
<dbReference type="InterPro" id="IPR017438">
    <property type="entry name" value="ATP-NAD_kinase_N"/>
</dbReference>
<evidence type="ECO:0000313" key="15">
    <source>
        <dbReference type="Proteomes" id="UP000195514"/>
    </source>
</evidence>
<evidence type="ECO:0000256" key="5">
    <source>
        <dbReference type="ARBA" id="ARBA00022723"/>
    </source>
</evidence>
<dbReference type="Gene3D" id="3.40.50.10330">
    <property type="entry name" value="Probable inorganic polyphosphate/atp-NAD kinase, domain 1"/>
    <property type="match status" value="1"/>
</dbReference>
<evidence type="ECO:0000256" key="1">
    <source>
        <dbReference type="ARBA" id="ARBA00001946"/>
    </source>
</evidence>
<name>A0A1Y6K330_9CHLR</name>